<dbReference type="EMBL" id="PEBX01000055">
    <property type="protein sequence ID" value="PTQ55980.1"/>
    <property type="molecule type" value="Genomic_DNA"/>
</dbReference>
<dbReference type="AlphaFoldDB" id="A0A2R6XZY9"/>
<gene>
    <name evidence="7" type="ORF">BSOLF_1048</name>
</gene>
<dbReference type="InterPro" id="IPR045851">
    <property type="entry name" value="AMP-bd_C_sf"/>
</dbReference>
<dbReference type="GO" id="GO:0015645">
    <property type="term" value="F:fatty acid ligase activity"/>
    <property type="evidence" value="ECO:0007669"/>
    <property type="project" value="TreeGrafter"/>
</dbReference>
<protein>
    <submittedName>
        <fullName evidence="7">Acetyl-coenzyme A synthetase</fullName>
    </submittedName>
</protein>
<evidence type="ECO:0000259" key="6">
    <source>
        <dbReference type="Pfam" id="PF13193"/>
    </source>
</evidence>
<dbReference type="PROSITE" id="PS00455">
    <property type="entry name" value="AMP_BINDING"/>
    <property type="match status" value="1"/>
</dbReference>
<dbReference type="Proteomes" id="UP000244338">
    <property type="component" value="Unassembled WGS sequence"/>
</dbReference>
<dbReference type="InterPro" id="IPR051087">
    <property type="entry name" value="Mitochondrial_ACSM"/>
</dbReference>
<evidence type="ECO:0000256" key="1">
    <source>
        <dbReference type="ARBA" id="ARBA00006432"/>
    </source>
</evidence>
<dbReference type="GO" id="GO:0006633">
    <property type="term" value="P:fatty acid biosynthetic process"/>
    <property type="evidence" value="ECO:0007669"/>
    <property type="project" value="TreeGrafter"/>
</dbReference>
<evidence type="ECO:0000259" key="5">
    <source>
        <dbReference type="Pfam" id="PF00501"/>
    </source>
</evidence>
<evidence type="ECO:0000256" key="2">
    <source>
        <dbReference type="ARBA" id="ARBA00022598"/>
    </source>
</evidence>
<accession>A0A2R6XZY9</accession>
<keyword evidence="2" id="KW-0436">Ligase</keyword>
<dbReference type="InterPro" id="IPR000873">
    <property type="entry name" value="AMP-dep_synth/lig_dom"/>
</dbReference>
<dbReference type="InterPro" id="IPR020845">
    <property type="entry name" value="AMP-binding_CS"/>
</dbReference>
<dbReference type="PANTHER" id="PTHR43605">
    <property type="entry name" value="ACYL-COENZYME A SYNTHETASE"/>
    <property type="match status" value="1"/>
</dbReference>
<dbReference type="InterPro" id="IPR025110">
    <property type="entry name" value="AMP-bd_C"/>
</dbReference>
<dbReference type="GO" id="GO:0006637">
    <property type="term" value="P:acyl-CoA metabolic process"/>
    <property type="evidence" value="ECO:0007669"/>
    <property type="project" value="TreeGrafter"/>
</dbReference>
<organism evidence="7 8">
    <name type="scientific">Candidatus Carbonibacillus altaicus</name>
    <dbReference type="NCBI Taxonomy" id="2163959"/>
    <lineage>
        <taxon>Bacteria</taxon>
        <taxon>Bacillati</taxon>
        <taxon>Bacillota</taxon>
        <taxon>Bacilli</taxon>
        <taxon>Bacillales</taxon>
        <taxon>Candidatus Carbonibacillus</taxon>
    </lineage>
</organism>
<evidence type="ECO:0000256" key="4">
    <source>
        <dbReference type="ARBA" id="ARBA00022840"/>
    </source>
</evidence>
<reference evidence="8" key="1">
    <citation type="journal article" date="2018" name="Sci. Rep.">
        <title>Lignite coal burning seam in the remote Altai Mountains harbors a hydrogen-driven thermophilic microbial community.</title>
        <authorList>
            <person name="Kadnikov V.V."/>
            <person name="Mardanov A.V."/>
            <person name="Ivasenko D.A."/>
            <person name="Antsiferov D.V."/>
            <person name="Beletsky A.V."/>
            <person name="Karnachuk O.V."/>
            <person name="Ravin N.V."/>
        </authorList>
    </citation>
    <scope>NUCLEOTIDE SEQUENCE [LARGE SCALE GENOMIC DNA]</scope>
</reference>
<sequence>MNENLFMHYRLPGGSRAELHHLFQWHIPEYFNLCSDTVERQAKLHPERLALIEPERRRVTYAELANSASRLSSALQARGFDTGMIVAVWGEPGLELALAHLAVYRLGAILLPLSTLFGKDAVRYRLEHAGARIILVARQILEERESWIEDIVEHRYVLEDVLEWIEATLPQPAHPTRADDPALLIYTSGTTGKPKGALLAHRTLLGHLPGFYLYSNDPAWEAVYWSPAEWAWVGGLFDVVLPAWFYGFTVLAYRGRTFDPEYALWLIEQYGVTHSFLFPTALKILRATGKKPERHRLKSIHSGGEVLGAEMEAWSREVFGLPINEFYGQTEANLLIGNSFVRDPIKPGSMGPAYPGHRVVLMREDGSFAGVGEPGEIALALPDPVAFLGYWNNVEATQEKIKDGWLRTGDLAVRDEDGYFWYMSRADDVINTAGYRLGPHEIESAIMQDEAVSMAAVVGAPDAVRGEKIVAFICLKGSYDERSQDDLENIAHRLRMLVRETVGHHAYPREIIFADDLPLTPTGKLMRTKLKELAEGKGKIY</sequence>
<dbReference type="GO" id="GO:0004321">
    <property type="term" value="F:fatty-acyl-CoA synthase activity"/>
    <property type="evidence" value="ECO:0007669"/>
    <property type="project" value="TreeGrafter"/>
</dbReference>
<dbReference type="GO" id="GO:0005524">
    <property type="term" value="F:ATP binding"/>
    <property type="evidence" value="ECO:0007669"/>
    <property type="project" value="UniProtKB-KW"/>
</dbReference>
<dbReference type="Pfam" id="PF13193">
    <property type="entry name" value="AMP-binding_C"/>
    <property type="match status" value="1"/>
</dbReference>
<dbReference type="PANTHER" id="PTHR43605:SF10">
    <property type="entry name" value="ACYL-COA SYNTHETASE MEDIUM CHAIN FAMILY MEMBER 3"/>
    <property type="match status" value="1"/>
</dbReference>
<dbReference type="Gene3D" id="3.30.300.30">
    <property type="match status" value="1"/>
</dbReference>
<feature type="domain" description="AMP-binding enzyme C-terminal" evidence="6">
    <location>
        <begin position="441"/>
        <end position="524"/>
    </location>
</feature>
<dbReference type="GO" id="GO:0016405">
    <property type="term" value="F:CoA-ligase activity"/>
    <property type="evidence" value="ECO:0007669"/>
    <property type="project" value="UniProtKB-ARBA"/>
</dbReference>
<proteinExistence type="inferred from homology"/>
<comment type="caution">
    <text evidence="7">The sequence shown here is derived from an EMBL/GenBank/DDBJ whole genome shotgun (WGS) entry which is preliminary data.</text>
</comment>
<dbReference type="SUPFAM" id="SSF56801">
    <property type="entry name" value="Acetyl-CoA synthetase-like"/>
    <property type="match status" value="1"/>
</dbReference>
<dbReference type="Pfam" id="PF00501">
    <property type="entry name" value="AMP-binding"/>
    <property type="match status" value="1"/>
</dbReference>
<comment type="similarity">
    <text evidence="1">Belongs to the ATP-dependent AMP-binding enzyme family.</text>
</comment>
<evidence type="ECO:0000313" key="7">
    <source>
        <dbReference type="EMBL" id="PTQ55980.1"/>
    </source>
</evidence>
<feature type="domain" description="AMP-dependent synthetase/ligase" evidence="5">
    <location>
        <begin position="39"/>
        <end position="391"/>
    </location>
</feature>
<evidence type="ECO:0000256" key="3">
    <source>
        <dbReference type="ARBA" id="ARBA00022741"/>
    </source>
</evidence>
<dbReference type="Gene3D" id="3.40.50.12780">
    <property type="entry name" value="N-terminal domain of ligase-like"/>
    <property type="match status" value="1"/>
</dbReference>
<dbReference type="InterPro" id="IPR042099">
    <property type="entry name" value="ANL_N_sf"/>
</dbReference>
<name>A0A2R6XZY9_9BACL</name>
<keyword evidence="4" id="KW-0067">ATP-binding</keyword>
<evidence type="ECO:0000313" key="8">
    <source>
        <dbReference type="Proteomes" id="UP000244338"/>
    </source>
</evidence>
<keyword evidence="3" id="KW-0547">Nucleotide-binding</keyword>